<feature type="signal peptide" evidence="8">
    <location>
        <begin position="1"/>
        <end position="15"/>
    </location>
</feature>
<dbReference type="InterPro" id="IPR023827">
    <property type="entry name" value="Peptidase_S8_Asp-AS"/>
</dbReference>
<feature type="domain" description="Peptidase S8/S53" evidence="9">
    <location>
        <begin position="137"/>
        <end position="365"/>
    </location>
</feature>
<dbReference type="Gene3D" id="3.40.50.200">
    <property type="entry name" value="Peptidase S8/S53 domain"/>
    <property type="match status" value="1"/>
</dbReference>
<keyword evidence="3 8" id="KW-0732">Signal</keyword>
<evidence type="ECO:0000256" key="1">
    <source>
        <dbReference type="ARBA" id="ARBA00011073"/>
    </source>
</evidence>
<feature type="active site" description="Charge relay system" evidence="6">
    <location>
        <position position="139"/>
    </location>
</feature>
<dbReference type="PRINTS" id="PR00723">
    <property type="entry name" value="SUBTILISIN"/>
</dbReference>
<dbReference type="CDD" id="cd04077">
    <property type="entry name" value="Peptidases_S8_PCSK9_ProteinaseK_like"/>
    <property type="match status" value="1"/>
</dbReference>
<comment type="caution">
    <text evidence="11">The sequence shown here is derived from an EMBL/GenBank/DDBJ whole genome shotgun (WGS) entry which is preliminary data.</text>
</comment>
<dbReference type="InterPro" id="IPR036852">
    <property type="entry name" value="Peptidase_S8/S53_dom_sf"/>
</dbReference>
<feature type="domain" description="Inhibitor I9" evidence="10">
    <location>
        <begin position="31"/>
        <end position="97"/>
    </location>
</feature>
<evidence type="ECO:0000313" key="12">
    <source>
        <dbReference type="Proteomes" id="UP001278766"/>
    </source>
</evidence>
<dbReference type="FunFam" id="3.40.50.200:FF:000014">
    <property type="entry name" value="Proteinase K"/>
    <property type="match status" value="1"/>
</dbReference>
<dbReference type="PROSITE" id="PS00138">
    <property type="entry name" value="SUBTILASE_SER"/>
    <property type="match status" value="1"/>
</dbReference>
<keyword evidence="4 6" id="KW-0378">Hydrolase</keyword>
<dbReference type="Pfam" id="PF00082">
    <property type="entry name" value="Peptidase_S8"/>
    <property type="match status" value="1"/>
</dbReference>
<dbReference type="AlphaFoldDB" id="A0AAE0H9K1"/>
<dbReference type="GO" id="GO:0006508">
    <property type="term" value="P:proteolysis"/>
    <property type="evidence" value="ECO:0007669"/>
    <property type="project" value="UniProtKB-KW"/>
</dbReference>
<dbReference type="InterPro" id="IPR015500">
    <property type="entry name" value="Peptidase_S8_subtilisin-rel"/>
</dbReference>
<dbReference type="Proteomes" id="UP001278766">
    <property type="component" value="Unassembled WGS sequence"/>
</dbReference>
<dbReference type="PROSITE" id="PS51892">
    <property type="entry name" value="SUBTILASE"/>
    <property type="match status" value="1"/>
</dbReference>
<dbReference type="SUPFAM" id="SSF52743">
    <property type="entry name" value="Subtilisin-like"/>
    <property type="match status" value="1"/>
</dbReference>
<dbReference type="PANTHER" id="PTHR43806:SF58">
    <property type="entry name" value="ALKALINE PROTEASE 1-RELATED"/>
    <property type="match status" value="1"/>
</dbReference>
<dbReference type="InterPro" id="IPR000209">
    <property type="entry name" value="Peptidase_S8/S53_dom"/>
</dbReference>
<evidence type="ECO:0000259" key="9">
    <source>
        <dbReference type="Pfam" id="PF00082"/>
    </source>
</evidence>
<dbReference type="InterPro" id="IPR050131">
    <property type="entry name" value="Peptidase_S8_subtilisin-like"/>
</dbReference>
<sequence>MQLLTLATLLPLALAAPVIQPRGAQLIPGNYIVKLKAGASESTLQDAIRHVKAGSAKHVYRAGRFKGFAAQLSPQVLDTVSKLSEVEYIEQDAVITTQATVTQDDVPWGLGRISSRTAGATSYSYDDSAGEGTCSYIIDTGIYVAHNEFEGRATWLANFIDTSNSDGAGHGTHVAGTVGGVTYGVAKKTKLFAVKVLNANGSGTISSVLAGIDFVAADAANRTAAGECPSGTVANMSLGGSRSTAINSAAAGAVNAGVFFAVAAGNSNDDSQYYSPASEPTVCTVGATDVDDVRAYFTNYGALVDVFAPGVDVLSSWIGGVDRTNTISGTSMASPHVAGLGAYLLSLLGPKTPAELCQYLKDTATLDTITGLPSGTVNAIVYNGIA</sequence>
<reference evidence="11" key="1">
    <citation type="journal article" date="2023" name="Mol. Phylogenet. Evol.">
        <title>Genome-scale phylogeny and comparative genomics of the fungal order Sordariales.</title>
        <authorList>
            <person name="Hensen N."/>
            <person name="Bonometti L."/>
            <person name="Westerberg I."/>
            <person name="Brannstrom I.O."/>
            <person name="Guillou S."/>
            <person name="Cros-Aarteil S."/>
            <person name="Calhoun S."/>
            <person name="Haridas S."/>
            <person name="Kuo A."/>
            <person name="Mondo S."/>
            <person name="Pangilinan J."/>
            <person name="Riley R."/>
            <person name="LaButti K."/>
            <person name="Andreopoulos B."/>
            <person name="Lipzen A."/>
            <person name="Chen C."/>
            <person name="Yan M."/>
            <person name="Daum C."/>
            <person name="Ng V."/>
            <person name="Clum A."/>
            <person name="Steindorff A."/>
            <person name="Ohm R.A."/>
            <person name="Martin F."/>
            <person name="Silar P."/>
            <person name="Natvig D.O."/>
            <person name="Lalanne C."/>
            <person name="Gautier V."/>
            <person name="Ament-Velasquez S.L."/>
            <person name="Kruys A."/>
            <person name="Hutchinson M.I."/>
            <person name="Powell A.J."/>
            <person name="Barry K."/>
            <person name="Miller A.N."/>
            <person name="Grigoriev I.V."/>
            <person name="Debuchy R."/>
            <person name="Gladieux P."/>
            <person name="Hiltunen Thoren M."/>
            <person name="Johannesson H."/>
        </authorList>
    </citation>
    <scope>NUCLEOTIDE SEQUENCE</scope>
    <source>
        <strain evidence="11">CBS 168.71</strain>
    </source>
</reference>
<evidence type="ECO:0000256" key="6">
    <source>
        <dbReference type="PROSITE-ProRule" id="PRU01240"/>
    </source>
</evidence>
<protein>
    <submittedName>
        <fullName evidence="11">Peptidase S8/S53 domain-containing protein</fullName>
    </submittedName>
</protein>
<dbReference type="EMBL" id="JAUEPN010000009">
    <property type="protein sequence ID" value="KAK3291471.1"/>
    <property type="molecule type" value="Genomic_DNA"/>
</dbReference>
<feature type="active site" description="Charge relay system" evidence="6">
    <location>
        <position position="170"/>
    </location>
</feature>
<gene>
    <name evidence="11" type="ORF">B0H64DRAFT_420293</name>
</gene>
<evidence type="ECO:0000313" key="11">
    <source>
        <dbReference type="EMBL" id="KAK3291471.1"/>
    </source>
</evidence>
<dbReference type="InterPro" id="IPR023828">
    <property type="entry name" value="Peptidase_S8_Ser-AS"/>
</dbReference>
<feature type="active site" description="Charge relay system" evidence="6">
    <location>
        <position position="331"/>
    </location>
</feature>
<dbReference type="PANTHER" id="PTHR43806">
    <property type="entry name" value="PEPTIDASE S8"/>
    <property type="match status" value="1"/>
</dbReference>
<dbReference type="SUPFAM" id="SSF54897">
    <property type="entry name" value="Protease propeptides/inhibitors"/>
    <property type="match status" value="1"/>
</dbReference>
<feature type="chain" id="PRO_5042148186" evidence="8">
    <location>
        <begin position="16"/>
        <end position="386"/>
    </location>
</feature>
<dbReference type="Pfam" id="PF05922">
    <property type="entry name" value="Inhibitor_I9"/>
    <property type="match status" value="1"/>
</dbReference>
<dbReference type="GO" id="GO:0004252">
    <property type="term" value="F:serine-type endopeptidase activity"/>
    <property type="evidence" value="ECO:0007669"/>
    <property type="project" value="UniProtKB-UniRule"/>
</dbReference>
<accession>A0AAE0H9K1</accession>
<comment type="similarity">
    <text evidence="1 6 7">Belongs to the peptidase S8 family.</text>
</comment>
<dbReference type="InterPro" id="IPR037045">
    <property type="entry name" value="S8pro/Inhibitor_I9_sf"/>
</dbReference>
<reference evidence="11" key="2">
    <citation type="submission" date="2023-06" db="EMBL/GenBank/DDBJ databases">
        <authorList>
            <consortium name="Lawrence Berkeley National Laboratory"/>
            <person name="Haridas S."/>
            <person name="Hensen N."/>
            <person name="Bonometti L."/>
            <person name="Westerberg I."/>
            <person name="Brannstrom I.O."/>
            <person name="Guillou S."/>
            <person name="Cros-Aarteil S."/>
            <person name="Calhoun S."/>
            <person name="Kuo A."/>
            <person name="Mondo S."/>
            <person name="Pangilinan J."/>
            <person name="Riley R."/>
            <person name="Labutti K."/>
            <person name="Andreopoulos B."/>
            <person name="Lipzen A."/>
            <person name="Chen C."/>
            <person name="Yanf M."/>
            <person name="Daum C."/>
            <person name="Ng V."/>
            <person name="Clum A."/>
            <person name="Steindorff A."/>
            <person name="Ohm R."/>
            <person name="Martin F."/>
            <person name="Silar P."/>
            <person name="Natvig D."/>
            <person name="Lalanne C."/>
            <person name="Gautier V."/>
            <person name="Ament-Velasquez S.L."/>
            <person name="Kruys A."/>
            <person name="Hutchinson M.I."/>
            <person name="Powell A.J."/>
            <person name="Barry K."/>
            <person name="Miller A.N."/>
            <person name="Grigoriev I.V."/>
            <person name="Debuchy R."/>
            <person name="Gladieux P."/>
            <person name="Thoren M.H."/>
            <person name="Johannesson H."/>
        </authorList>
    </citation>
    <scope>NUCLEOTIDE SEQUENCE</scope>
    <source>
        <strain evidence="11">CBS 168.71</strain>
    </source>
</reference>
<evidence type="ECO:0000259" key="10">
    <source>
        <dbReference type="Pfam" id="PF05922"/>
    </source>
</evidence>
<dbReference type="GeneID" id="87842396"/>
<evidence type="ECO:0000256" key="3">
    <source>
        <dbReference type="ARBA" id="ARBA00022729"/>
    </source>
</evidence>
<keyword evidence="5 6" id="KW-0720">Serine protease</keyword>
<name>A0AAE0H9K1_9PEZI</name>
<organism evidence="11 12">
    <name type="scientific">Chaetomium fimeti</name>
    <dbReference type="NCBI Taxonomy" id="1854472"/>
    <lineage>
        <taxon>Eukaryota</taxon>
        <taxon>Fungi</taxon>
        <taxon>Dikarya</taxon>
        <taxon>Ascomycota</taxon>
        <taxon>Pezizomycotina</taxon>
        <taxon>Sordariomycetes</taxon>
        <taxon>Sordariomycetidae</taxon>
        <taxon>Sordariales</taxon>
        <taxon>Chaetomiaceae</taxon>
        <taxon>Chaetomium</taxon>
    </lineage>
</organism>
<dbReference type="PROSITE" id="PS00136">
    <property type="entry name" value="SUBTILASE_ASP"/>
    <property type="match status" value="1"/>
</dbReference>
<evidence type="ECO:0000256" key="7">
    <source>
        <dbReference type="RuleBase" id="RU003355"/>
    </source>
</evidence>
<dbReference type="Gene3D" id="3.30.70.80">
    <property type="entry name" value="Peptidase S8 propeptide/proteinase inhibitor I9"/>
    <property type="match status" value="1"/>
</dbReference>
<dbReference type="InterPro" id="IPR022398">
    <property type="entry name" value="Peptidase_S8_His-AS"/>
</dbReference>
<evidence type="ECO:0000256" key="5">
    <source>
        <dbReference type="ARBA" id="ARBA00022825"/>
    </source>
</evidence>
<keyword evidence="2 6" id="KW-0645">Protease</keyword>
<dbReference type="InterPro" id="IPR010259">
    <property type="entry name" value="S8pro/Inhibitor_I9"/>
</dbReference>
<proteinExistence type="inferred from homology"/>
<dbReference type="PROSITE" id="PS00137">
    <property type="entry name" value="SUBTILASE_HIS"/>
    <property type="match status" value="1"/>
</dbReference>
<evidence type="ECO:0000256" key="4">
    <source>
        <dbReference type="ARBA" id="ARBA00022801"/>
    </source>
</evidence>
<keyword evidence="12" id="KW-1185">Reference proteome</keyword>
<dbReference type="RefSeq" id="XP_062654985.1">
    <property type="nucleotide sequence ID" value="XM_062805448.1"/>
</dbReference>
<evidence type="ECO:0000256" key="2">
    <source>
        <dbReference type="ARBA" id="ARBA00022670"/>
    </source>
</evidence>
<evidence type="ECO:0000256" key="8">
    <source>
        <dbReference type="SAM" id="SignalP"/>
    </source>
</evidence>
<dbReference type="GO" id="GO:0005576">
    <property type="term" value="C:extracellular region"/>
    <property type="evidence" value="ECO:0007669"/>
    <property type="project" value="UniProtKB-ARBA"/>
</dbReference>
<dbReference type="InterPro" id="IPR034193">
    <property type="entry name" value="PCSK9_ProteinaseK-like"/>
</dbReference>